<keyword evidence="2" id="KW-1185">Reference proteome</keyword>
<evidence type="ECO:0000259" key="1">
    <source>
        <dbReference type="Pfam" id="PF04155"/>
    </source>
</evidence>
<dbReference type="AlphaFoldDB" id="A0A915B6G1"/>
<sequence>YAMGGGGGGPVGGGYGLGGEGGGPIGGGGGPVGGGGGPVGGGYGLGGGGGGLVGGGYMLGGGGGGPVGGGIGPGGGGGYPPWGGGGGGHHGRYPAFRKARSVLAELSAPGIKANETAFEDPLCNDVKLRRIMETAITNDTSESKLAIQRVAENEFHKTFNVMCAKSDFAYFVYTETFCQMTIADVTCYAF</sequence>
<dbReference type="Proteomes" id="UP000887569">
    <property type="component" value="Unplaced"/>
</dbReference>
<dbReference type="WBParaSite" id="PgR026_g104_t04">
    <property type="protein sequence ID" value="PgR026_g104_t04"/>
    <property type="gene ID" value="PgR026_g104"/>
</dbReference>
<protein>
    <submittedName>
        <fullName evidence="3">Ground-like domain-containing protein</fullName>
    </submittedName>
</protein>
<organism evidence="2 3">
    <name type="scientific">Parascaris univalens</name>
    <name type="common">Nematode worm</name>
    <dbReference type="NCBI Taxonomy" id="6257"/>
    <lineage>
        <taxon>Eukaryota</taxon>
        <taxon>Metazoa</taxon>
        <taxon>Ecdysozoa</taxon>
        <taxon>Nematoda</taxon>
        <taxon>Chromadorea</taxon>
        <taxon>Rhabditida</taxon>
        <taxon>Spirurina</taxon>
        <taxon>Ascaridomorpha</taxon>
        <taxon>Ascaridoidea</taxon>
        <taxon>Ascarididae</taxon>
        <taxon>Parascaris</taxon>
    </lineage>
</organism>
<evidence type="ECO:0000313" key="3">
    <source>
        <dbReference type="WBParaSite" id="PgR026_g104_t04"/>
    </source>
</evidence>
<reference evidence="3" key="1">
    <citation type="submission" date="2022-11" db="UniProtKB">
        <authorList>
            <consortium name="WormBaseParasite"/>
        </authorList>
    </citation>
    <scope>IDENTIFICATION</scope>
</reference>
<name>A0A915B6G1_PARUN</name>
<feature type="domain" description="Ground-like" evidence="1">
    <location>
        <begin position="120"/>
        <end position="190"/>
    </location>
</feature>
<accession>A0A915B6G1</accession>
<dbReference type="Pfam" id="PF04155">
    <property type="entry name" value="Ground-like"/>
    <property type="match status" value="1"/>
</dbReference>
<proteinExistence type="predicted"/>
<evidence type="ECO:0000313" key="2">
    <source>
        <dbReference type="Proteomes" id="UP000887569"/>
    </source>
</evidence>
<dbReference type="InterPro" id="IPR007284">
    <property type="entry name" value="Ground-like_dom"/>
</dbReference>